<dbReference type="InterPro" id="IPR029044">
    <property type="entry name" value="Nucleotide-diphossugar_trans"/>
</dbReference>
<dbReference type="Pfam" id="PF00483">
    <property type="entry name" value="NTP_transferase"/>
    <property type="match status" value="1"/>
</dbReference>
<dbReference type="Proteomes" id="UP000566995">
    <property type="component" value="Unassembled WGS sequence"/>
</dbReference>
<dbReference type="RefSeq" id="WP_184598802.1">
    <property type="nucleotide sequence ID" value="NZ_JACHLI010000063.1"/>
</dbReference>
<dbReference type="InterPro" id="IPR050486">
    <property type="entry name" value="Mannose-1P_guanyltransferase"/>
</dbReference>
<protein>
    <submittedName>
        <fullName evidence="2">NDP-sugar pyrophosphorylase family protein</fullName>
    </submittedName>
</protein>
<dbReference type="Gene3D" id="3.90.550.10">
    <property type="entry name" value="Spore Coat Polysaccharide Biosynthesis Protein SpsA, Chain A"/>
    <property type="match status" value="1"/>
</dbReference>
<dbReference type="SUPFAM" id="SSF53448">
    <property type="entry name" value="Nucleotide-diphospho-sugar transferases"/>
    <property type="match status" value="1"/>
</dbReference>
<evidence type="ECO:0000313" key="2">
    <source>
        <dbReference type="EMBL" id="MBB4868189.1"/>
    </source>
</evidence>
<dbReference type="PANTHER" id="PTHR22572">
    <property type="entry name" value="SUGAR-1-PHOSPHATE GUANYL TRANSFERASE"/>
    <property type="match status" value="1"/>
</dbReference>
<name>A0A7W7P5P5_PSENT</name>
<proteinExistence type="predicted"/>
<feature type="domain" description="Nucleotidyl transferase" evidence="1">
    <location>
        <begin position="9"/>
        <end position="177"/>
    </location>
</feature>
<comment type="caution">
    <text evidence="2">The sequence shown here is derived from an EMBL/GenBank/DDBJ whole genome shotgun (WGS) entry which is preliminary data.</text>
</comment>
<reference evidence="2 3" key="1">
    <citation type="submission" date="2020-08" db="EMBL/GenBank/DDBJ databases">
        <title>Functional genomics of gut bacteria from endangered species of beetles.</title>
        <authorList>
            <person name="Carlos-Shanley C."/>
        </authorList>
    </citation>
    <scope>NUCLEOTIDE SEQUENCE [LARGE SCALE GENOMIC DNA]</scope>
    <source>
        <strain evidence="2 3">S00179</strain>
    </source>
</reference>
<evidence type="ECO:0000313" key="3">
    <source>
        <dbReference type="Proteomes" id="UP000566995"/>
    </source>
</evidence>
<accession>A0A7W7P5P5</accession>
<gene>
    <name evidence="2" type="ORF">HNP46_007109</name>
</gene>
<dbReference type="EMBL" id="JACHLI010000063">
    <property type="protein sequence ID" value="MBB4868189.1"/>
    <property type="molecule type" value="Genomic_DNA"/>
</dbReference>
<organism evidence="2 3">
    <name type="scientific">Pseudomonas nitroreducens</name>
    <dbReference type="NCBI Taxonomy" id="46680"/>
    <lineage>
        <taxon>Bacteria</taxon>
        <taxon>Pseudomonadati</taxon>
        <taxon>Pseudomonadota</taxon>
        <taxon>Gammaproteobacteria</taxon>
        <taxon>Pseudomonadales</taxon>
        <taxon>Pseudomonadaceae</taxon>
        <taxon>Pseudomonas</taxon>
    </lineage>
</organism>
<sequence>MLNIVVPMAGAGSRFAVAGYKDPKPLIPVHGVPMIKVVIDNLTPACEHRFIFICQAAHVEAYGLQEKLQAWAPGCAIVELDGLTEGAACTVYAARELIDSDDPVMIANSDQYVDIDINDYLRSMEEQQADGLIMTMKADDPKWSFVGFDDAGRIDRVIEKEVISDEATVGIYNFRSGRELVAAIESMFDKNLRVNGEFYVAPAYNEMIGGDARIVHFSIGSEGAGMYGLGIPADLDLFLGLSVSQAATAGR</sequence>
<dbReference type="InterPro" id="IPR016873">
    <property type="entry name" value="Caps_polysacc_synth_BcbE_prd"/>
</dbReference>
<dbReference type="InterPro" id="IPR005835">
    <property type="entry name" value="NTP_transferase_dom"/>
</dbReference>
<dbReference type="AlphaFoldDB" id="A0A7W7P5P5"/>
<dbReference type="CDD" id="cd04183">
    <property type="entry name" value="GT2_BcE_like"/>
    <property type="match status" value="1"/>
</dbReference>
<dbReference type="PIRSF" id="PIRSF028162">
    <property type="entry name" value="BcbE_prd"/>
    <property type="match status" value="1"/>
</dbReference>
<evidence type="ECO:0000259" key="1">
    <source>
        <dbReference type="Pfam" id="PF00483"/>
    </source>
</evidence>